<protein>
    <submittedName>
        <fullName evidence="2">Uncharacterized protein</fullName>
    </submittedName>
</protein>
<evidence type="ECO:0000313" key="2">
    <source>
        <dbReference type="EMBL" id="BAN64786.1"/>
    </source>
</evidence>
<accession>S6B6X3</accession>
<feature type="compositionally biased region" description="Basic and acidic residues" evidence="1">
    <location>
        <begin position="48"/>
        <end position="58"/>
    </location>
</feature>
<feature type="compositionally biased region" description="Basic and acidic residues" evidence="1">
    <location>
        <begin position="89"/>
        <end position="99"/>
    </location>
</feature>
<evidence type="ECO:0000256" key="1">
    <source>
        <dbReference type="SAM" id="MobiDB-lite"/>
    </source>
</evidence>
<organism evidence="2">
    <name type="scientific">Babesia bovis</name>
    <dbReference type="NCBI Taxonomy" id="5865"/>
    <lineage>
        <taxon>Eukaryota</taxon>
        <taxon>Sar</taxon>
        <taxon>Alveolata</taxon>
        <taxon>Apicomplexa</taxon>
        <taxon>Aconoidasida</taxon>
        <taxon>Piroplasmida</taxon>
        <taxon>Babesiidae</taxon>
        <taxon>Babesia</taxon>
    </lineage>
</organism>
<dbReference type="AlphaFoldDB" id="S6B6X3"/>
<gene>
    <name evidence="2" type="primary">BBOV_IV002510</name>
</gene>
<proteinExistence type="evidence at transcript level"/>
<dbReference type="VEuPathDB" id="PiroplasmaDB:BBOV_IV002510"/>
<dbReference type="EMBL" id="AK440992">
    <property type="protein sequence ID" value="BAN64786.1"/>
    <property type="molecule type" value="mRNA"/>
</dbReference>
<feature type="region of interest" description="Disordered" evidence="1">
    <location>
        <begin position="30"/>
        <end position="71"/>
    </location>
</feature>
<reference evidence="2" key="1">
    <citation type="journal article" date="2014" name="BMC Genomics">
        <title>The Babesia bovis gene and promoter model: an update from full-length EST analysis.</title>
        <authorList>
            <person name="Yamagishi J."/>
            <person name="Wakaguri H."/>
            <person name="Yokoyama N."/>
            <person name="Yamashita R."/>
            <person name="Suzuki Y."/>
            <person name="Xuan X."/>
            <person name="Igarashi I."/>
        </authorList>
    </citation>
    <scope>NUCLEOTIDE SEQUENCE</scope>
    <source>
        <strain evidence="2">Texas</strain>
    </source>
</reference>
<sequence length="229" mass="25205">MSKSLASFLDRRKKTTVKAAALLQQTEEAAKVKQNALDGVDETTTELQSEHDDEWKVSDDEDAKAFGNQSNISGSLLKSLRTVAGEGLDDTRGRQEAKPAQRVWQSITEPVVTKETTQEEASKKWTPKYKSGSFRGGLPTKNDVDLAEAARVAEAKAESAASRKPKIIKKKAPSPRPEDNNDPDSYVKVKFNVFSTVGDSYRTFNSQYKSTLLDAETVKAKYIARSSVA</sequence>
<feature type="compositionally biased region" description="Basic residues" evidence="1">
    <location>
        <begin position="163"/>
        <end position="173"/>
    </location>
</feature>
<name>S6B6X3_BABBO</name>
<feature type="region of interest" description="Disordered" evidence="1">
    <location>
        <begin position="87"/>
        <end position="186"/>
    </location>
</feature>